<name>A0A830HE35_9CHLO</name>
<dbReference type="AlphaFoldDB" id="A0A830HE35"/>
<accession>A0A830HE35</accession>
<feature type="compositionally biased region" description="Polar residues" evidence="1">
    <location>
        <begin position="143"/>
        <end position="156"/>
    </location>
</feature>
<gene>
    <name evidence="3" type="ORF">PPROV_000403700</name>
</gene>
<reference evidence="3" key="1">
    <citation type="submission" date="2020-10" db="EMBL/GenBank/DDBJ databases">
        <title>Unveiling of a novel bifunctional photoreceptor, Dualchrome1, isolated from a cosmopolitan green alga.</title>
        <authorList>
            <person name="Suzuki S."/>
            <person name="Kawachi M."/>
        </authorList>
    </citation>
    <scope>NUCLEOTIDE SEQUENCE</scope>
    <source>
        <strain evidence="3">NIES 2893</strain>
    </source>
</reference>
<feature type="signal peptide" evidence="2">
    <location>
        <begin position="1"/>
        <end position="22"/>
    </location>
</feature>
<feature type="compositionally biased region" description="Basic and acidic residues" evidence="1">
    <location>
        <begin position="195"/>
        <end position="226"/>
    </location>
</feature>
<protein>
    <submittedName>
        <fullName evidence="3">Uncharacterized protein</fullName>
    </submittedName>
</protein>
<organism evidence="3 4">
    <name type="scientific">Pycnococcus provasolii</name>
    <dbReference type="NCBI Taxonomy" id="41880"/>
    <lineage>
        <taxon>Eukaryota</taxon>
        <taxon>Viridiplantae</taxon>
        <taxon>Chlorophyta</taxon>
        <taxon>Pseudoscourfieldiophyceae</taxon>
        <taxon>Pseudoscourfieldiales</taxon>
        <taxon>Pycnococcaceae</taxon>
        <taxon>Pycnococcus</taxon>
    </lineage>
</organism>
<dbReference type="EMBL" id="BNJQ01000009">
    <property type="protein sequence ID" value="GHP05285.1"/>
    <property type="molecule type" value="Genomic_DNA"/>
</dbReference>
<comment type="caution">
    <text evidence="3">The sequence shown here is derived from an EMBL/GenBank/DDBJ whole genome shotgun (WGS) entry which is preliminary data.</text>
</comment>
<keyword evidence="4" id="KW-1185">Reference proteome</keyword>
<feature type="region of interest" description="Disordered" evidence="1">
    <location>
        <begin position="352"/>
        <end position="377"/>
    </location>
</feature>
<evidence type="ECO:0000313" key="3">
    <source>
        <dbReference type="EMBL" id="GHP05285.1"/>
    </source>
</evidence>
<feature type="chain" id="PRO_5032782407" evidence="2">
    <location>
        <begin position="23"/>
        <end position="436"/>
    </location>
</feature>
<feature type="region of interest" description="Disordered" evidence="1">
    <location>
        <begin position="139"/>
        <end position="246"/>
    </location>
</feature>
<evidence type="ECO:0000256" key="1">
    <source>
        <dbReference type="SAM" id="MobiDB-lite"/>
    </source>
</evidence>
<keyword evidence="2" id="KW-0732">Signal</keyword>
<dbReference type="Proteomes" id="UP000660262">
    <property type="component" value="Unassembled WGS sequence"/>
</dbReference>
<evidence type="ECO:0000313" key="4">
    <source>
        <dbReference type="Proteomes" id="UP000660262"/>
    </source>
</evidence>
<feature type="compositionally biased region" description="Basic and acidic residues" evidence="1">
    <location>
        <begin position="163"/>
        <end position="185"/>
    </location>
</feature>
<sequence>MATRARPAHMVTLLGALVRASGVPCVARCASASGLAAVPSCSWQSEWRCLHSSTAAAQGGQRRQKSKRMRTAYNFWQSDEHKPRDNKSGDVVPWRDLSASLKKRYTQRVEQSKSSAETLQTILNTISLLDATRGTLATKVASEGTNGKRNRQQTARTPAKAARAVDGEREKRAKNKDVPTEDGKRSSSSKRRSSRERSRREKRERGERDGDRKDDRRSSRRQDNIGKKSRVARNAVSMQGFPTPHECTMRGGAGALRFWWTRQWGTTGDSGAVPVVSASAHGNDVTGDSASSFDAEEAVAKWLKLWRSTVALAFDGYTDYGLATQARADPTPQFSSASAAHVAAEYDQLAQEERQEKHHVKNADEDEGDSKGDKMFDGAVVSGDELPDVASLQRVLRRQELRRALAINRERLVELQAELEARRAIGRDVCTTDDGK</sequence>
<proteinExistence type="predicted"/>
<evidence type="ECO:0000256" key="2">
    <source>
        <dbReference type="SAM" id="SignalP"/>
    </source>
</evidence>